<feature type="compositionally biased region" description="Polar residues" evidence="1">
    <location>
        <begin position="78"/>
        <end position="94"/>
    </location>
</feature>
<dbReference type="Proteomes" id="UP000092124">
    <property type="component" value="Unassembled WGS sequence"/>
</dbReference>
<name>A0A1A6GV58_NEOLE</name>
<feature type="compositionally biased region" description="Basic and acidic residues" evidence="1">
    <location>
        <begin position="67"/>
        <end position="76"/>
    </location>
</feature>
<evidence type="ECO:0000256" key="1">
    <source>
        <dbReference type="SAM" id="MobiDB-lite"/>
    </source>
</evidence>
<feature type="compositionally biased region" description="Polar residues" evidence="1">
    <location>
        <begin position="54"/>
        <end position="63"/>
    </location>
</feature>
<dbReference type="EMBL" id="LZPO01066837">
    <property type="protein sequence ID" value="OBS69814.1"/>
    <property type="molecule type" value="Genomic_DNA"/>
</dbReference>
<feature type="non-terminal residue" evidence="2">
    <location>
        <position position="159"/>
    </location>
</feature>
<dbReference type="STRING" id="56216.A0A1A6GV58"/>
<evidence type="ECO:0000313" key="2">
    <source>
        <dbReference type="EMBL" id="OBS69814.1"/>
    </source>
</evidence>
<dbReference type="AlphaFoldDB" id="A0A1A6GV58"/>
<gene>
    <name evidence="2" type="ORF">A6R68_01645</name>
</gene>
<reference evidence="2 3" key="1">
    <citation type="submission" date="2016-06" db="EMBL/GenBank/DDBJ databases">
        <title>The Draft Genome Sequence and Annotation of the Desert Woodrat Neotoma lepida.</title>
        <authorList>
            <person name="Campbell M."/>
            <person name="Oakeson K.F."/>
            <person name="Yandell M."/>
            <person name="Halpert J.R."/>
            <person name="Dearing D."/>
        </authorList>
    </citation>
    <scope>NUCLEOTIDE SEQUENCE [LARGE SCALE GENOMIC DNA]</scope>
    <source>
        <strain evidence="2">417</strain>
        <tissue evidence="2">Liver</tissue>
    </source>
</reference>
<dbReference type="OrthoDB" id="9572838at2759"/>
<sequence>MKLSMEELVEFLQETLAKDFFFEDDFVIEQLQVSMSELKRAKLDLPEPVAIPNSAETRMSNSRQKMKVFDGSDGKRGSNASQYDNVPGNENENGASVEEAPERTHPHSPRKHTEPSSSPSKVPNKFAFKVQPPSHAFLSQEASKQGQCARNCGHCLAGN</sequence>
<comment type="caution">
    <text evidence="2">The sequence shown here is derived from an EMBL/GenBank/DDBJ whole genome shotgun (WGS) entry which is preliminary data.</text>
</comment>
<protein>
    <submittedName>
        <fullName evidence="2">Uncharacterized protein</fullName>
    </submittedName>
</protein>
<evidence type="ECO:0000313" key="3">
    <source>
        <dbReference type="Proteomes" id="UP000092124"/>
    </source>
</evidence>
<keyword evidence="3" id="KW-1185">Reference proteome</keyword>
<proteinExistence type="predicted"/>
<feature type="region of interest" description="Disordered" evidence="1">
    <location>
        <begin position="51"/>
        <end position="148"/>
    </location>
</feature>
<accession>A0A1A6GV58</accession>
<organism evidence="2 3">
    <name type="scientific">Neotoma lepida</name>
    <name type="common">Desert woodrat</name>
    <dbReference type="NCBI Taxonomy" id="56216"/>
    <lineage>
        <taxon>Eukaryota</taxon>
        <taxon>Metazoa</taxon>
        <taxon>Chordata</taxon>
        <taxon>Craniata</taxon>
        <taxon>Vertebrata</taxon>
        <taxon>Euteleostomi</taxon>
        <taxon>Mammalia</taxon>
        <taxon>Eutheria</taxon>
        <taxon>Euarchontoglires</taxon>
        <taxon>Glires</taxon>
        <taxon>Rodentia</taxon>
        <taxon>Myomorpha</taxon>
        <taxon>Muroidea</taxon>
        <taxon>Cricetidae</taxon>
        <taxon>Neotominae</taxon>
        <taxon>Neotoma</taxon>
    </lineage>
</organism>